<protein>
    <submittedName>
        <fullName evidence="2">Uncharacterized protein</fullName>
    </submittedName>
</protein>
<dbReference type="AlphaFoldDB" id="A0A1T4N032"/>
<sequence length="133" mass="15022">MIKNLAILIVVMIFGFELYISTKGSQHRKKKRIKGWNIVKGNILSTEKKRDARTGKSYVELIIETTTGRTVTEKDGIFSIYEVGEEVLLQEKDGYHRFIGNDRVDKIGRKELLLGLIPMVAIIGIAAILSFVI</sequence>
<evidence type="ECO:0000256" key="1">
    <source>
        <dbReference type="SAM" id="Phobius"/>
    </source>
</evidence>
<proteinExistence type="predicted"/>
<keyword evidence="1" id="KW-0472">Membrane</keyword>
<organism evidence="2 3">
    <name type="scientific">Eubacterium ruminantium</name>
    <dbReference type="NCBI Taxonomy" id="42322"/>
    <lineage>
        <taxon>Bacteria</taxon>
        <taxon>Bacillati</taxon>
        <taxon>Bacillota</taxon>
        <taxon>Clostridia</taxon>
        <taxon>Eubacteriales</taxon>
        <taxon>Eubacteriaceae</taxon>
        <taxon>Eubacterium</taxon>
    </lineage>
</organism>
<evidence type="ECO:0000313" key="2">
    <source>
        <dbReference type="EMBL" id="SJZ72592.1"/>
    </source>
</evidence>
<keyword evidence="1" id="KW-1133">Transmembrane helix</keyword>
<reference evidence="2 3" key="1">
    <citation type="submission" date="2017-02" db="EMBL/GenBank/DDBJ databases">
        <authorList>
            <person name="Peterson S.W."/>
        </authorList>
    </citation>
    <scope>NUCLEOTIDE SEQUENCE [LARGE SCALE GENOMIC DNA]</scope>
    <source>
        <strain evidence="2 3">ATCC 17233</strain>
    </source>
</reference>
<dbReference type="Proteomes" id="UP000189857">
    <property type="component" value="Unassembled WGS sequence"/>
</dbReference>
<feature type="transmembrane region" description="Helical" evidence="1">
    <location>
        <begin position="112"/>
        <end position="132"/>
    </location>
</feature>
<accession>A0A1T4N032</accession>
<dbReference type="RefSeq" id="WP_078787241.1">
    <property type="nucleotide sequence ID" value="NZ_FMTO01000007.1"/>
</dbReference>
<gene>
    <name evidence="2" type="ORF">SAMN02745110_01401</name>
</gene>
<dbReference type="EMBL" id="FUXA01000008">
    <property type="protein sequence ID" value="SJZ72592.1"/>
    <property type="molecule type" value="Genomic_DNA"/>
</dbReference>
<keyword evidence="1" id="KW-0812">Transmembrane</keyword>
<evidence type="ECO:0000313" key="3">
    <source>
        <dbReference type="Proteomes" id="UP000189857"/>
    </source>
</evidence>
<keyword evidence="3" id="KW-1185">Reference proteome</keyword>
<dbReference type="OrthoDB" id="2048708at2"/>
<feature type="transmembrane region" description="Helical" evidence="1">
    <location>
        <begin position="6"/>
        <end position="22"/>
    </location>
</feature>
<name>A0A1T4N032_9FIRM</name>